<sequence>MDATWKRSTSTAINGRGRDNESVTRRFQWAATCDEATTSDVADT</sequence>
<feature type="compositionally biased region" description="Polar residues" evidence="1">
    <location>
        <begin position="1"/>
        <end position="13"/>
    </location>
</feature>
<dbReference type="OrthoDB" id="10274713at2759"/>
<evidence type="ECO:0000313" key="3">
    <source>
        <dbReference type="Proteomes" id="UP000187203"/>
    </source>
</evidence>
<proteinExistence type="predicted"/>
<dbReference type="Proteomes" id="UP000187203">
    <property type="component" value="Unassembled WGS sequence"/>
</dbReference>
<dbReference type="EMBL" id="AWUE01019210">
    <property type="protein sequence ID" value="OMO75404.1"/>
    <property type="molecule type" value="Genomic_DNA"/>
</dbReference>
<evidence type="ECO:0000313" key="2">
    <source>
        <dbReference type="EMBL" id="OMO75404.1"/>
    </source>
</evidence>
<protein>
    <submittedName>
        <fullName evidence="2">Uncharacterized protein</fullName>
    </submittedName>
</protein>
<keyword evidence="3" id="KW-1185">Reference proteome</keyword>
<name>A0A1R3HYL4_9ROSI</name>
<comment type="caution">
    <text evidence="2">The sequence shown here is derived from an EMBL/GenBank/DDBJ whole genome shotgun (WGS) entry which is preliminary data.</text>
</comment>
<accession>A0A1R3HYL4</accession>
<organism evidence="2 3">
    <name type="scientific">Corchorus olitorius</name>
    <dbReference type="NCBI Taxonomy" id="93759"/>
    <lineage>
        <taxon>Eukaryota</taxon>
        <taxon>Viridiplantae</taxon>
        <taxon>Streptophyta</taxon>
        <taxon>Embryophyta</taxon>
        <taxon>Tracheophyta</taxon>
        <taxon>Spermatophyta</taxon>
        <taxon>Magnoliopsida</taxon>
        <taxon>eudicotyledons</taxon>
        <taxon>Gunneridae</taxon>
        <taxon>Pentapetalae</taxon>
        <taxon>rosids</taxon>
        <taxon>malvids</taxon>
        <taxon>Malvales</taxon>
        <taxon>Malvaceae</taxon>
        <taxon>Grewioideae</taxon>
        <taxon>Apeibeae</taxon>
        <taxon>Corchorus</taxon>
    </lineage>
</organism>
<feature type="region of interest" description="Disordered" evidence="1">
    <location>
        <begin position="1"/>
        <end position="23"/>
    </location>
</feature>
<reference evidence="3" key="1">
    <citation type="submission" date="2013-09" db="EMBL/GenBank/DDBJ databases">
        <title>Corchorus olitorius genome sequencing.</title>
        <authorList>
            <person name="Alam M."/>
            <person name="Haque M.S."/>
            <person name="Islam M.S."/>
            <person name="Emdad E.M."/>
            <person name="Islam M.M."/>
            <person name="Ahmed B."/>
            <person name="Halim A."/>
            <person name="Hossen Q.M.M."/>
            <person name="Hossain M.Z."/>
            <person name="Ahmed R."/>
            <person name="Khan M.M."/>
            <person name="Islam R."/>
            <person name="Rashid M.M."/>
            <person name="Khan S.A."/>
            <person name="Rahman M.S."/>
            <person name="Alam M."/>
            <person name="Yahiya A.S."/>
            <person name="Khan M.S."/>
            <person name="Azam M.S."/>
            <person name="Haque T."/>
            <person name="Lashkar M.Z.H."/>
            <person name="Akhand A.I."/>
            <person name="Morshed G."/>
            <person name="Roy S."/>
            <person name="Uddin K.S."/>
            <person name="Rabeya T."/>
            <person name="Hossain A.S."/>
            <person name="Chowdhury A."/>
            <person name="Snigdha A.R."/>
            <person name="Mortoza M.S."/>
            <person name="Matin S.A."/>
            <person name="Hoque S.M.E."/>
            <person name="Islam M.K."/>
            <person name="Roy D.K."/>
            <person name="Haider R."/>
            <person name="Moosa M.M."/>
            <person name="Elias S.M."/>
            <person name="Hasan A.M."/>
            <person name="Jahan S."/>
            <person name="Shafiuddin M."/>
            <person name="Mahmood N."/>
            <person name="Shommy N.S."/>
        </authorList>
    </citation>
    <scope>NUCLEOTIDE SEQUENCE [LARGE SCALE GENOMIC DNA]</scope>
    <source>
        <strain evidence="3">cv. O-4</strain>
    </source>
</reference>
<evidence type="ECO:0000256" key="1">
    <source>
        <dbReference type="SAM" id="MobiDB-lite"/>
    </source>
</evidence>
<dbReference type="AlphaFoldDB" id="A0A1R3HYL4"/>
<gene>
    <name evidence="2" type="ORF">COLO4_26151</name>
</gene>